<keyword evidence="4 5" id="KW-0472">Membrane</keyword>
<sequence>MAPKRPLLNGSPKRHRPIVPLLLKYETKVGDRGAQMSGGQKQRIAIARALVKQPRILLLDEATSALDNESEAVVQKALDKARQGRTTIIVAHRLSTIKTADKIVVFNEGQIEEEGTHEELMKLKNVYFNLVMAQVNPLALQRQDSSKILRSTGDNELTDITSIAEYSQDIMDDLTSMSPASFMRSPSIRHSGRRRRTSSVRSAKSFASPVEIEVEEEDDFEPVSTWEILKMNSREWPLIVGGVLGAAIQGSTTPIYAVLFGEVFGTLSLTDDAEAREEANFYALMFLIVGIVAAISMFMQAYMFSLSGEALTSRLRKLTFASMLKQEMGWFDSEKNSVGALCSRLSGDASAVQGATGSRVGTIVQAIATLGLSIGLSLYYDWRLGLICTPFIPLTLVAVYLQSKILMGQSVTESKALEKAGKVAIEAIGNIRTVASLHKEEHFASEYSLALLKPHQEALKKSHLRGGAFGFAQSMPFFAYGSMMFYGGYLVSVKAIDYERVFKVTEAFILGAMMVGQAVAFAPNYSKAKVAASKIFALLKRKPLIDSSPGAGLRLE</sequence>
<dbReference type="GO" id="GO:0090374">
    <property type="term" value="P:oligopeptide export from mitochondrion"/>
    <property type="evidence" value="ECO:0007669"/>
    <property type="project" value="TreeGrafter"/>
</dbReference>
<dbReference type="GO" id="GO:0015421">
    <property type="term" value="F:ABC-type oligopeptide transporter activity"/>
    <property type="evidence" value="ECO:0007669"/>
    <property type="project" value="TreeGrafter"/>
</dbReference>
<dbReference type="InterPro" id="IPR003439">
    <property type="entry name" value="ABC_transporter-like_ATP-bd"/>
</dbReference>
<dbReference type="PANTHER" id="PTHR43394">
    <property type="entry name" value="ATP-DEPENDENT PERMEASE MDL1, MITOCHONDRIAL"/>
    <property type="match status" value="1"/>
</dbReference>
<dbReference type="Gene3D" id="3.40.50.300">
    <property type="entry name" value="P-loop containing nucleotide triphosphate hydrolases"/>
    <property type="match status" value="1"/>
</dbReference>
<keyword evidence="3 5" id="KW-1133">Transmembrane helix</keyword>
<proteinExistence type="predicted"/>
<feature type="domain" description="ABC transmembrane type-1" evidence="6">
    <location>
        <begin position="240"/>
        <end position="527"/>
    </location>
</feature>
<evidence type="ECO:0000256" key="3">
    <source>
        <dbReference type="ARBA" id="ARBA00022989"/>
    </source>
</evidence>
<dbReference type="GO" id="GO:0005743">
    <property type="term" value="C:mitochondrial inner membrane"/>
    <property type="evidence" value="ECO:0007669"/>
    <property type="project" value="TreeGrafter"/>
</dbReference>
<feature type="transmembrane region" description="Helical" evidence="5">
    <location>
        <begin position="468"/>
        <end position="487"/>
    </location>
</feature>
<dbReference type="InterPro" id="IPR017871">
    <property type="entry name" value="ABC_transporter-like_CS"/>
</dbReference>
<gene>
    <name evidence="7" type="primary">pgp-2_3</name>
    <name evidence="7" type="ORF">SK128_014009</name>
</gene>
<evidence type="ECO:0000259" key="6">
    <source>
        <dbReference type="PROSITE" id="PS50929"/>
    </source>
</evidence>
<evidence type="ECO:0000256" key="2">
    <source>
        <dbReference type="ARBA" id="ARBA00022692"/>
    </source>
</evidence>
<dbReference type="Proteomes" id="UP001381693">
    <property type="component" value="Unassembled WGS sequence"/>
</dbReference>
<dbReference type="Pfam" id="PF00664">
    <property type="entry name" value="ABC_membrane"/>
    <property type="match status" value="1"/>
</dbReference>
<evidence type="ECO:0000256" key="5">
    <source>
        <dbReference type="SAM" id="Phobius"/>
    </source>
</evidence>
<name>A0AAN9AG76_HALRR</name>
<dbReference type="InterPro" id="IPR036640">
    <property type="entry name" value="ABC1_TM_sf"/>
</dbReference>
<evidence type="ECO:0000313" key="8">
    <source>
        <dbReference type="Proteomes" id="UP001381693"/>
    </source>
</evidence>
<dbReference type="Gene3D" id="1.20.1560.10">
    <property type="entry name" value="ABC transporter type 1, transmembrane domain"/>
    <property type="match status" value="1"/>
</dbReference>
<dbReference type="CDD" id="cd18578">
    <property type="entry name" value="ABC_6TM_Pgp_ABCB1_D2_like"/>
    <property type="match status" value="1"/>
</dbReference>
<keyword evidence="8" id="KW-1185">Reference proteome</keyword>
<dbReference type="PANTHER" id="PTHR43394:SF18">
    <property type="entry name" value="ABC TRANSPORTER B FAMILY MEMBER 11-LIKE"/>
    <property type="match status" value="1"/>
</dbReference>
<accession>A0AAN9AG76</accession>
<dbReference type="EMBL" id="JAXCGZ010000255">
    <property type="protein sequence ID" value="KAK7086307.1"/>
    <property type="molecule type" value="Genomic_DNA"/>
</dbReference>
<dbReference type="SUPFAM" id="SSF52540">
    <property type="entry name" value="P-loop containing nucleoside triphosphate hydrolases"/>
    <property type="match status" value="1"/>
</dbReference>
<evidence type="ECO:0000313" key="7">
    <source>
        <dbReference type="EMBL" id="KAK7086307.1"/>
    </source>
</evidence>
<dbReference type="GO" id="GO:0005524">
    <property type="term" value="F:ATP binding"/>
    <property type="evidence" value="ECO:0007669"/>
    <property type="project" value="InterPro"/>
</dbReference>
<keyword evidence="2 5" id="KW-0812">Transmembrane</keyword>
<dbReference type="GO" id="GO:0016887">
    <property type="term" value="F:ATP hydrolysis activity"/>
    <property type="evidence" value="ECO:0007669"/>
    <property type="project" value="InterPro"/>
</dbReference>
<organism evidence="7 8">
    <name type="scientific">Halocaridina rubra</name>
    <name type="common">Hawaiian red shrimp</name>
    <dbReference type="NCBI Taxonomy" id="373956"/>
    <lineage>
        <taxon>Eukaryota</taxon>
        <taxon>Metazoa</taxon>
        <taxon>Ecdysozoa</taxon>
        <taxon>Arthropoda</taxon>
        <taxon>Crustacea</taxon>
        <taxon>Multicrustacea</taxon>
        <taxon>Malacostraca</taxon>
        <taxon>Eumalacostraca</taxon>
        <taxon>Eucarida</taxon>
        <taxon>Decapoda</taxon>
        <taxon>Pleocyemata</taxon>
        <taxon>Caridea</taxon>
        <taxon>Atyoidea</taxon>
        <taxon>Atyidae</taxon>
        <taxon>Halocaridina</taxon>
    </lineage>
</organism>
<reference evidence="7 8" key="1">
    <citation type="submission" date="2023-11" db="EMBL/GenBank/DDBJ databases">
        <title>Halocaridina rubra genome assembly.</title>
        <authorList>
            <person name="Smith C."/>
        </authorList>
    </citation>
    <scope>NUCLEOTIDE SEQUENCE [LARGE SCALE GENOMIC DNA]</scope>
    <source>
        <strain evidence="7">EP-1</strain>
        <tissue evidence="7">Whole</tissue>
    </source>
</reference>
<dbReference type="InterPro" id="IPR027417">
    <property type="entry name" value="P-loop_NTPase"/>
</dbReference>
<feature type="transmembrane region" description="Helical" evidence="5">
    <location>
        <begin position="507"/>
        <end position="525"/>
    </location>
</feature>
<evidence type="ECO:0000256" key="4">
    <source>
        <dbReference type="ARBA" id="ARBA00023136"/>
    </source>
</evidence>
<dbReference type="SUPFAM" id="SSF90123">
    <property type="entry name" value="ABC transporter transmembrane region"/>
    <property type="match status" value="1"/>
</dbReference>
<dbReference type="FunFam" id="1.20.1560.10:FF:000121">
    <property type="entry name" value="ABC transporter B family member 9"/>
    <property type="match status" value="1"/>
</dbReference>
<comment type="caution">
    <text evidence="7">The sequence shown here is derived from an EMBL/GenBank/DDBJ whole genome shotgun (WGS) entry which is preliminary data.</text>
</comment>
<dbReference type="Pfam" id="PF00005">
    <property type="entry name" value="ABC_tran"/>
    <property type="match status" value="1"/>
</dbReference>
<evidence type="ECO:0000256" key="1">
    <source>
        <dbReference type="ARBA" id="ARBA00004141"/>
    </source>
</evidence>
<dbReference type="PROSITE" id="PS00211">
    <property type="entry name" value="ABC_TRANSPORTER_1"/>
    <property type="match status" value="1"/>
</dbReference>
<protein>
    <submittedName>
        <fullName evidence="7">tRNA N6-adenosine threonylcarbamoyltransferase</fullName>
    </submittedName>
</protein>
<dbReference type="InterPro" id="IPR039421">
    <property type="entry name" value="Type_1_exporter"/>
</dbReference>
<dbReference type="InterPro" id="IPR011527">
    <property type="entry name" value="ABC1_TM_dom"/>
</dbReference>
<feature type="transmembrane region" description="Helical" evidence="5">
    <location>
        <begin position="281"/>
        <end position="304"/>
    </location>
</feature>
<feature type="transmembrane region" description="Helical" evidence="5">
    <location>
        <begin position="238"/>
        <end position="261"/>
    </location>
</feature>
<feature type="transmembrane region" description="Helical" evidence="5">
    <location>
        <begin position="384"/>
        <end position="401"/>
    </location>
</feature>
<comment type="subcellular location">
    <subcellularLocation>
        <location evidence="1">Membrane</location>
        <topology evidence="1">Multi-pass membrane protein</topology>
    </subcellularLocation>
</comment>
<dbReference type="AlphaFoldDB" id="A0AAN9AG76"/>
<dbReference type="PROSITE" id="PS50929">
    <property type="entry name" value="ABC_TM1F"/>
    <property type="match status" value="1"/>
</dbReference>